<feature type="compositionally biased region" description="Low complexity" evidence="1">
    <location>
        <begin position="325"/>
        <end position="340"/>
    </location>
</feature>
<keyword evidence="2" id="KW-1133">Transmembrane helix</keyword>
<evidence type="ECO:0000259" key="3">
    <source>
        <dbReference type="PROSITE" id="PS50853"/>
    </source>
</evidence>
<keyword evidence="2" id="KW-0472">Membrane</keyword>
<feature type="domain" description="Fibronectin type-III" evidence="3">
    <location>
        <begin position="504"/>
        <end position="593"/>
    </location>
</feature>
<dbReference type="HOGENOM" id="CLU_316627_0_0_9"/>
<evidence type="ECO:0000256" key="2">
    <source>
        <dbReference type="SAM" id="Phobius"/>
    </source>
</evidence>
<dbReference type="PROSITE" id="PS50853">
    <property type="entry name" value="FN3"/>
    <property type="match status" value="7"/>
</dbReference>
<dbReference type="Pfam" id="PF19789">
    <property type="entry name" value="DUF6273"/>
    <property type="match status" value="1"/>
</dbReference>
<dbReference type="KEGG" id="slp:Slip_1811"/>
<dbReference type="SUPFAM" id="SSF49265">
    <property type="entry name" value="Fibronectin type III"/>
    <property type="match status" value="5"/>
</dbReference>
<keyword evidence="2" id="KW-0812">Transmembrane</keyword>
<feature type="transmembrane region" description="Helical" evidence="2">
    <location>
        <begin position="1050"/>
        <end position="1071"/>
    </location>
</feature>
<gene>
    <name evidence="4" type="ordered locus">Slip_1811</name>
</gene>
<dbReference type="InterPro" id="IPR036116">
    <property type="entry name" value="FN3_sf"/>
</dbReference>
<dbReference type="Gene3D" id="2.60.40.10">
    <property type="entry name" value="Immunoglobulins"/>
    <property type="match status" value="9"/>
</dbReference>
<dbReference type="eggNOG" id="COG4733">
    <property type="taxonomic scope" value="Bacteria"/>
</dbReference>
<sequence>METRCGGERRTKEKSGKNIKKRIVQHSLLVLLVVALVLGSLALAKAETSLHNEPPGTIITFSGMQWVILEQMPNGETYILLKDKIGAMAFDPNNTILFDPNDTNNIAYYLNNTFYNSLSQKDLIAEHSWDRLSVKASDKPDGTDFGNITCKVGLISFREYQRYLNIIPSMSNVIWWWTRTPVSYDYDNNHVWVVINADKTLSIAYANYYDNLGRGIIRPALYLKSGTVIDRNKVVIGVAGTPPVPPVGISASVESSTSVNISWQANTEADLAGYKIYRNNTEIANVDKTVTRYNDITVAPGITYTYEITAYNTSNLESARSSPITVTTPPATPTGVTGQATGRNITLTWQGPGNPQYIIERSNDGISFTQVAEVTQASFTETAPLWGTTYYYRVAQKGQDGTISAFSDPVQVMTDPVPVPSNLTAVLDGKNVKLSWQSANGINDYIVERSTDNITWSSLANVSNATSYTDEVTDPNTTYYYRVRSDGGNGQLSEPSNTAVITTPPAAPTGLTATAAGRNISLTWSGSAGAASYVIQRSTDGASFSQIAEVTVTSYLDSALDWNTTYYYRVFAKSESGLLSSPSNTAQVKTAPAPPANLRASVYYNNVTLTWDSSAGAESYTIQRSLDGDEWAEVCTTSETSYTDESLGWGITFRYRVTAKSADGLVSEPSAVMATTENVPAPSNLTARLEGTDVTLSWQAAPHVNMYLIERSMDGQTWEFLVEISHITTYTDTGLNLSNDYYYRVRSDGGNQISGPSNVVKVTMPPAAPTDLQASVNGKSVTLSWTGSANASYIVERSTDGSVWEQVAEVPETETTYQDTAPRWETTYNYRVLAKNSGGMISEPSESVQATTSAIPVPQNLKASVSGNAITVKWDAVAGIGQYKVERSVDGASWREVTLTDENYFTDNDLEWETTYYYRVRSMDSDQESDPSQPVSVKTAQKPIPAAPRLAFSVDNTRIGVSWNYQNVTGYRIYVDGKLVEELPGSSVNYAFEGEPGETYEISVEAYNAYGEASSTITVTVGRLRGPGAATMARDLAETTTVVIGSMGGLLALALGIKGSGMLMGILRLIIGR</sequence>
<dbReference type="InterPro" id="IPR013783">
    <property type="entry name" value="Ig-like_fold"/>
</dbReference>
<dbReference type="InterPro" id="IPR046240">
    <property type="entry name" value="DUF6273"/>
</dbReference>
<proteinExistence type="predicted"/>
<feature type="region of interest" description="Disordered" evidence="1">
    <location>
        <begin position="320"/>
        <end position="340"/>
    </location>
</feature>
<feature type="domain" description="Fibronectin type-III" evidence="3">
    <location>
        <begin position="857"/>
        <end position="942"/>
    </location>
</feature>
<feature type="domain" description="Fibronectin type-III" evidence="3">
    <location>
        <begin position="594"/>
        <end position="682"/>
    </location>
</feature>
<feature type="domain" description="Fibronectin type-III" evidence="3">
    <location>
        <begin position="765"/>
        <end position="855"/>
    </location>
</feature>
<feature type="domain" description="Fibronectin type-III" evidence="3">
    <location>
        <begin position="332"/>
        <end position="417"/>
    </location>
</feature>
<accession>D7CPD1</accession>
<dbReference type="Pfam" id="PF00041">
    <property type="entry name" value="fn3"/>
    <property type="match status" value="3"/>
</dbReference>
<evidence type="ECO:0000256" key="1">
    <source>
        <dbReference type="SAM" id="MobiDB-lite"/>
    </source>
</evidence>
<dbReference type="SMART" id="SM00060">
    <property type="entry name" value="FN3"/>
    <property type="match status" value="9"/>
</dbReference>
<dbReference type="EMBL" id="CP002048">
    <property type="protein sequence ID" value="ADI02566.1"/>
    <property type="molecule type" value="Genomic_DNA"/>
</dbReference>
<dbReference type="Proteomes" id="UP000000378">
    <property type="component" value="Chromosome"/>
</dbReference>
<reference evidence="5" key="1">
    <citation type="journal article" date="2010" name="Stand. Genomic Sci.">
        <title>Complete genome sequence of Syntrophothermus lipocalidus type strain (TGB-C1T).</title>
        <authorList>
            <consortium name="US DOE Joint Genome Institute (JGI-PGF)"/>
            <person name="Djao O."/>
            <person name="Zhang X."/>
            <person name="Lucas S."/>
            <person name="Lapidus A."/>
            <person name="Glavina Del Rio T."/>
            <person name="Nolan M."/>
            <person name="Tice H."/>
            <person name="Cheng J."/>
            <person name="Han C."/>
            <person name="Tapia R."/>
            <person name="Goodwin L."/>
            <person name="Pitluck S."/>
            <person name="Liolios K."/>
            <person name="Ivanova N."/>
            <person name="Mavromatis K."/>
            <person name="Mikhailova N."/>
            <person name="Ovchinnikova G."/>
            <person name="Pati A."/>
            <person name="Brambilla E."/>
            <person name="Chen A."/>
            <person name="Palaniappan K."/>
            <person name="Land M."/>
            <person name="Hauser L."/>
            <person name="Chang Y."/>
            <person name="Jeffries C."/>
            <person name="Rohde M."/>
            <person name="Sikorski J."/>
            <person name="Spring S."/>
            <person name="Goker M."/>
            <person name="Detter J."/>
            <person name="Woyke T."/>
            <person name="Bristow J."/>
            <person name="Eisen J."/>
            <person name="Markowitz V."/>
            <person name="Hugenholtz P."/>
            <person name="Kyrpides N."/>
            <person name="Klenk H."/>
        </authorList>
    </citation>
    <scope>NUCLEOTIDE SEQUENCE [LARGE SCALE GENOMIC DNA]</scope>
    <source>
        <strain evidence="5">DSM 12680 / TGB-C1</strain>
    </source>
</reference>
<dbReference type="STRING" id="643648.Slip_1811"/>
<name>D7CPD1_SYNLT</name>
<reference evidence="4 5" key="2">
    <citation type="journal article" date="2010" name="Stand. Genomic Sci.">
        <title>Complete genome sequence of Syntrophothermus lipocalidus type strain (TGB-C1).</title>
        <authorList>
            <person name="Djao O.D."/>
            <person name="Zhang X."/>
            <person name="Lucas S."/>
            <person name="Lapidus A."/>
            <person name="Del Rio T.G."/>
            <person name="Nolan M."/>
            <person name="Tice H."/>
            <person name="Cheng J.F."/>
            <person name="Han C."/>
            <person name="Tapia R."/>
            <person name="Goodwin L."/>
            <person name="Pitluck S."/>
            <person name="Liolios K."/>
            <person name="Ivanova N."/>
            <person name="Mavromatis K."/>
            <person name="Mikhailova N."/>
            <person name="Ovchinnikova G."/>
            <person name="Pati A."/>
            <person name="Brambilla E."/>
            <person name="Chen A."/>
            <person name="Palaniappan K."/>
            <person name="Land M."/>
            <person name="Hauser L."/>
            <person name="Chang Y.J."/>
            <person name="Jeffries C.D."/>
            <person name="Rohde M."/>
            <person name="Sikorski J."/>
            <person name="Spring S."/>
            <person name="Goker M."/>
            <person name="Detter J.C."/>
            <person name="Woyke T."/>
            <person name="Bristow J."/>
            <person name="Eisen J.A."/>
            <person name="Markowitz V."/>
            <person name="Hugenholtz P."/>
            <person name="Kyrpides N.C."/>
            <person name="Klenk H.P."/>
        </authorList>
    </citation>
    <scope>NUCLEOTIDE SEQUENCE [LARGE SCALE GENOMIC DNA]</scope>
    <source>
        <strain evidence="5">DSM 12680 / TGB-C1</strain>
    </source>
</reference>
<dbReference type="PANTHER" id="PTHR47135:SF1">
    <property type="entry name" value="FIBRONECTIN TYPE III DOMAIN-CONTAINING PROTEIN 7"/>
    <property type="match status" value="1"/>
</dbReference>
<dbReference type="PANTHER" id="PTHR47135">
    <property type="entry name" value="FIBRONECTIN TYPE III DOMAIN-CONTAINING PROTEIN 7"/>
    <property type="match status" value="1"/>
</dbReference>
<feature type="domain" description="Fibronectin type-III" evidence="3">
    <location>
        <begin position="245"/>
        <end position="331"/>
    </location>
</feature>
<dbReference type="AlphaFoldDB" id="D7CPD1"/>
<evidence type="ECO:0000313" key="5">
    <source>
        <dbReference type="Proteomes" id="UP000000378"/>
    </source>
</evidence>
<organism evidence="4 5">
    <name type="scientific">Syntrophothermus lipocalidus (strain DSM 12680 / TGB-C1)</name>
    <dbReference type="NCBI Taxonomy" id="643648"/>
    <lineage>
        <taxon>Bacteria</taxon>
        <taxon>Bacillati</taxon>
        <taxon>Bacillota</taxon>
        <taxon>Clostridia</taxon>
        <taxon>Eubacteriales</taxon>
        <taxon>Syntrophomonadaceae</taxon>
        <taxon>Syntrophothermus</taxon>
    </lineage>
</organism>
<dbReference type="CDD" id="cd00063">
    <property type="entry name" value="FN3"/>
    <property type="match status" value="8"/>
</dbReference>
<evidence type="ECO:0000313" key="4">
    <source>
        <dbReference type="EMBL" id="ADI02566.1"/>
    </source>
</evidence>
<protein>
    <submittedName>
        <fullName evidence="4">Fibronectin type III domain protein</fullName>
    </submittedName>
</protein>
<dbReference type="InterPro" id="IPR003961">
    <property type="entry name" value="FN3_dom"/>
</dbReference>
<keyword evidence="5" id="KW-1185">Reference proteome</keyword>
<feature type="domain" description="Fibronectin type-III" evidence="3">
    <location>
        <begin position="944"/>
        <end position="1027"/>
    </location>
</feature>